<gene>
    <name evidence="2" type="ORF">DX927_15860</name>
</gene>
<name>A0A5M8RMQ3_9BACI</name>
<dbReference type="Proteomes" id="UP000324326">
    <property type="component" value="Unassembled WGS sequence"/>
</dbReference>
<evidence type="ECO:0000256" key="1">
    <source>
        <dbReference type="SAM" id="Phobius"/>
    </source>
</evidence>
<keyword evidence="1" id="KW-0812">Transmembrane</keyword>
<evidence type="ECO:0000313" key="2">
    <source>
        <dbReference type="EMBL" id="KAA6449379.1"/>
    </source>
</evidence>
<feature type="transmembrane region" description="Helical" evidence="1">
    <location>
        <begin position="36"/>
        <end position="59"/>
    </location>
</feature>
<feature type="transmembrane region" description="Helical" evidence="1">
    <location>
        <begin position="9"/>
        <end position="30"/>
    </location>
</feature>
<evidence type="ECO:0000313" key="3">
    <source>
        <dbReference type="Proteomes" id="UP000324326"/>
    </source>
</evidence>
<accession>A0A5M8RMQ3</accession>
<feature type="transmembrane region" description="Helical" evidence="1">
    <location>
        <begin position="119"/>
        <end position="143"/>
    </location>
</feature>
<dbReference type="EMBL" id="QSND01000003">
    <property type="protein sequence ID" value="KAA6449379.1"/>
    <property type="molecule type" value="Genomic_DNA"/>
</dbReference>
<protein>
    <submittedName>
        <fullName evidence="2">DUF2798 domain-containing protein</fullName>
    </submittedName>
</protein>
<keyword evidence="1" id="KW-0472">Membrane</keyword>
<dbReference type="RefSeq" id="WP_148958631.1">
    <property type="nucleotide sequence ID" value="NZ_QSND01000003.1"/>
</dbReference>
<sequence length="161" mass="17381">MPTNKKEGLIFGIMMCFGMVFIMSIYNLLINGTIGSFSITTIFELVIGFIIALVLDLFIVGPLAKTITAKLPIDRSKKVYVILTMTTCMVTGMVLLMSAFGLAASALSHGLSGTSILNAYMMIVLKNFILAYPLQLLIMGPLVRGIFVKFVKGKMTAAAAN</sequence>
<keyword evidence="1" id="KW-1133">Transmembrane helix</keyword>
<reference evidence="2 3" key="1">
    <citation type="submission" date="2018-08" db="EMBL/GenBank/DDBJ databases">
        <title>Bacillus phenotypic plasticity.</title>
        <authorList>
            <person name="Hurtado E."/>
        </authorList>
    </citation>
    <scope>NUCLEOTIDE SEQUENCE [LARGE SCALE GENOMIC DNA]</scope>
    <source>
        <strain evidence="2 3">427</strain>
    </source>
</reference>
<dbReference type="AlphaFoldDB" id="A0A5M8RMQ3"/>
<comment type="caution">
    <text evidence="2">The sequence shown here is derived from an EMBL/GenBank/DDBJ whole genome shotgun (WGS) entry which is preliminary data.</text>
</comment>
<dbReference type="InterPro" id="IPR021529">
    <property type="entry name" value="DUF2798"/>
</dbReference>
<feature type="transmembrane region" description="Helical" evidence="1">
    <location>
        <begin position="80"/>
        <end position="107"/>
    </location>
</feature>
<dbReference type="Pfam" id="PF11391">
    <property type="entry name" value="DUF2798"/>
    <property type="match status" value="2"/>
</dbReference>
<organism evidence="2 3">
    <name type="scientific">Bacillus swezeyi</name>
    <dbReference type="NCBI Taxonomy" id="1925020"/>
    <lineage>
        <taxon>Bacteria</taxon>
        <taxon>Bacillati</taxon>
        <taxon>Bacillota</taxon>
        <taxon>Bacilli</taxon>
        <taxon>Bacillales</taxon>
        <taxon>Bacillaceae</taxon>
        <taxon>Bacillus</taxon>
    </lineage>
</organism>
<proteinExistence type="predicted"/>